<dbReference type="EMBL" id="VSRR010000190">
    <property type="protein sequence ID" value="MPC11960.1"/>
    <property type="molecule type" value="Genomic_DNA"/>
</dbReference>
<dbReference type="PROSITE" id="PS51257">
    <property type="entry name" value="PROKAR_LIPOPROTEIN"/>
    <property type="match status" value="1"/>
</dbReference>
<feature type="chain" id="PRO_5022796151" description="Secreted protein" evidence="1">
    <location>
        <begin position="30"/>
        <end position="203"/>
    </location>
</feature>
<keyword evidence="1" id="KW-0732">Signal</keyword>
<reference evidence="2 3" key="1">
    <citation type="submission" date="2019-05" db="EMBL/GenBank/DDBJ databases">
        <title>Another draft genome of Portunus trituberculatus and its Hox gene families provides insights of decapod evolution.</title>
        <authorList>
            <person name="Jeong J.-H."/>
            <person name="Song I."/>
            <person name="Kim S."/>
            <person name="Choi T."/>
            <person name="Kim D."/>
            <person name="Ryu S."/>
            <person name="Kim W."/>
        </authorList>
    </citation>
    <scope>NUCLEOTIDE SEQUENCE [LARGE SCALE GENOMIC DNA]</scope>
    <source>
        <tissue evidence="2">Muscle</tissue>
    </source>
</reference>
<protein>
    <recommendedName>
        <fullName evidence="4">Secreted protein</fullName>
    </recommendedName>
</protein>
<comment type="caution">
    <text evidence="2">The sequence shown here is derived from an EMBL/GenBank/DDBJ whole genome shotgun (WGS) entry which is preliminary data.</text>
</comment>
<sequence length="203" mass="22180">MTTGRQVSFRISIVLLAVAWSGCISSTTAARGDTVRRMPSRITEGGRCSLEPRPPPALAAAAAAARCPSCTTFSISLRGGTTSSSRHCSTQEVPHLQHRQIKQAYLLPYELGQAPLKTTVKTHLVSPLRQPFVLARVRLTSIVQCMRKAITVTCKGQSFTTSSTFMATDFMLFLHCRTCSFSVASMLDDRFLSHVSKDPIRGM</sequence>
<keyword evidence="3" id="KW-1185">Reference proteome</keyword>
<dbReference type="AlphaFoldDB" id="A0A5B7CR82"/>
<feature type="signal peptide" evidence="1">
    <location>
        <begin position="1"/>
        <end position="29"/>
    </location>
</feature>
<evidence type="ECO:0000313" key="2">
    <source>
        <dbReference type="EMBL" id="MPC11960.1"/>
    </source>
</evidence>
<evidence type="ECO:0008006" key="4">
    <source>
        <dbReference type="Google" id="ProtNLM"/>
    </source>
</evidence>
<evidence type="ECO:0000256" key="1">
    <source>
        <dbReference type="SAM" id="SignalP"/>
    </source>
</evidence>
<accession>A0A5B7CR82</accession>
<gene>
    <name evidence="2" type="ORF">E2C01_004637</name>
</gene>
<organism evidence="2 3">
    <name type="scientific">Portunus trituberculatus</name>
    <name type="common">Swimming crab</name>
    <name type="synonym">Neptunus trituberculatus</name>
    <dbReference type="NCBI Taxonomy" id="210409"/>
    <lineage>
        <taxon>Eukaryota</taxon>
        <taxon>Metazoa</taxon>
        <taxon>Ecdysozoa</taxon>
        <taxon>Arthropoda</taxon>
        <taxon>Crustacea</taxon>
        <taxon>Multicrustacea</taxon>
        <taxon>Malacostraca</taxon>
        <taxon>Eumalacostraca</taxon>
        <taxon>Eucarida</taxon>
        <taxon>Decapoda</taxon>
        <taxon>Pleocyemata</taxon>
        <taxon>Brachyura</taxon>
        <taxon>Eubrachyura</taxon>
        <taxon>Portunoidea</taxon>
        <taxon>Portunidae</taxon>
        <taxon>Portuninae</taxon>
        <taxon>Portunus</taxon>
    </lineage>
</organism>
<evidence type="ECO:0000313" key="3">
    <source>
        <dbReference type="Proteomes" id="UP000324222"/>
    </source>
</evidence>
<name>A0A5B7CR82_PORTR</name>
<dbReference type="Proteomes" id="UP000324222">
    <property type="component" value="Unassembled WGS sequence"/>
</dbReference>
<proteinExistence type="predicted"/>